<proteinExistence type="predicted"/>
<organism evidence="1">
    <name type="scientific">Mycoplasma feriruminatoris</name>
    <dbReference type="NCBI Taxonomy" id="1179777"/>
    <lineage>
        <taxon>Bacteria</taxon>
        <taxon>Bacillati</taxon>
        <taxon>Mycoplasmatota</taxon>
        <taxon>Mollicutes</taxon>
        <taxon>Mycoplasmataceae</taxon>
        <taxon>Mycoplasma</taxon>
    </lineage>
</organism>
<reference evidence="1" key="1">
    <citation type="submission" date="2019-11" db="EMBL/GenBank/DDBJ databases">
        <authorList>
            <person name="Falquet L."/>
            <person name="Falquet L."/>
        </authorList>
    </citation>
    <scope>NUCLEOTIDE SEQUENCE</scope>
    <source>
        <strain evidence="1">G1705</strain>
    </source>
</reference>
<accession>A0A654IFT9</accession>
<evidence type="ECO:0000313" key="1">
    <source>
        <dbReference type="EMBL" id="VZR75793.1"/>
    </source>
</evidence>
<protein>
    <submittedName>
        <fullName evidence="1">Uncharacterized protein</fullName>
    </submittedName>
</protein>
<name>A0A654IFT9_9MOLU</name>
<dbReference type="AlphaFoldDB" id="A0A654IFT9"/>
<gene>
    <name evidence="1" type="ORF">MF5294_00826</name>
</gene>
<sequence>MKTQIKNAQGYSKKFKTPLVYNNMPAPLDLFEIKENNKSFLQSFTNYWQHKINVIKIFLIKKINKVLIYLKMLNKK</sequence>
<dbReference type="EMBL" id="LR739233">
    <property type="protein sequence ID" value="VZR75793.1"/>
    <property type="molecule type" value="Genomic_DNA"/>
</dbReference>